<evidence type="ECO:0000259" key="1">
    <source>
        <dbReference type="Pfam" id="PF13521"/>
    </source>
</evidence>
<keyword evidence="3" id="KW-1185">Reference proteome</keyword>
<evidence type="ECO:0000313" key="2">
    <source>
        <dbReference type="EMBL" id="RDV05234.1"/>
    </source>
</evidence>
<dbReference type="InterPro" id="IPR027417">
    <property type="entry name" value="P-loop_NTPase"/>
</dbReference>
<evidence type="ECO:0000313" key="3">
    <source>
        <dbReference type="Proteomes" id="UP000263993"/>
    </source>
</evidence>
<dbReference type="EMBL" id="QRGO01000001">
    <property type="protein sequence ID" value="RDV05234.1"/>
    <property type="molecule type" value="Genomic_DNA"/>
</dbReference>
<dbReference type="Pfam" id="PF13521">
    <property type="entry name" value="AAA_28"/>
    <property type="match status" value="1"/>
</dbReference>
<feature type="domain" description="NadR/Ttd14 AAA" evidence="1">
    <location>
        <begin position="10"/>
        <end position="173"/>
    </location>
</feature>
<sequence length="184" mass="20059">MTSATPPLFYVVTGGPGAGKSTLISALEARGFAVAPEAGRRIIQEQQLQGGRALPWIDPHAFAQAMLDHDAAAFARLAGAAGPVFCDRGIPDAIGYLQLVGLAVPTAMWRAAEIHRYQESVFVCPPWRAIYTTDSERRQTWDVAERTYVTMVAVYTELGYRLVEVPRAPVDERVRFVTAAAGLR</sequence>
<dbReference type="InterPro" id="IPR038727">
    <property type="entry name" value="NadR/Ttd14_AAA_dom"/>
</dbReference>
<protein>
    <submittedName>
        <fullName evidence="2">ATPase</fullName>
    </submittedName>
</protein>
<accession>A0A371BCD0</accession>
<organism evidence="2 3">
    <name type="scientific">Undibacter mobilis</name>
    <dbReference type="NCBI Taxonomy" id="2292256"/>
    <lineage>
        <taxon>Bacteria</taxon>
        <taxon>Pseudomonadati</taxon>
        <taxon>Pseudomonadota</taxon>
        <taxon>Alphaproteobacteria</taxon>
        <taxon>Hyphomicrobiales</taxon>
        <taxon>Nitrobacteraceae</taxon>
        <taxon>Undibacter</taxon>
    </lineage>
</organism>
<proteinExistence type="predicted"/>
<dbReference type="AlphaFoldDB" id="A0A371BCD0"/>
<name>A0A371BCD0_9BRAD</name>
<dbReference type="Proteomes" id="UP000263993">
    <property type="component" value="Unassembled WGS sequence"/>
</dbReference>
<dbReference type="RefSeq" id="WP_115517260.1">
    <property type="nucleotide sequence ID" value="NZ_QRGO01000001.1"/>
</dbReference>
<dbReference type="OrthoDB" id="5638848at2"/>
<dbReference type="Gene3D" id="3.40.50.300">
    <property type="entry name" value="P-loop containing nucleotide triphosphate hydrolases"/>
    <property type="match status" value="1"/>
</dbReference>
<comment type="caution">
    <text evidence="2">The sequence shown here is derived from an EMBL/GenBank/DDBJ whole genome shotgun (WGS) entry which is preliminary data.</text>
</comment>
<dbReference type="SUPFAM" id="SSF52540">
    <property type="entry name" value="P-loop containing nucleoside triphosphate hydrolases"/>
    <property type="match status" value="1"/>
</dbReference>
<gene>
    <name evidence="2" type="ORF">DXH78_12035</name>
</gene>
<reference evidence="3" key="1">
    <citation type="submission" date="2018-08" db="EMBL/GenBank/DDBJ databases">
        <authorList>
            <person name="Kim S.-J."/>
            <person name="Jung G.-Y."/>
        </authorList>
    </citation>
    <scope>NUCLEOTIDE SEQUENCE [LARGE SCALE GENOMIC DNA]</scope>
    <source>
        <strain evidence="3">GY_H</strain>
    </source>
</reference>